<dbReference type="GO" id="GO:0046983">
    <property type="term" value="F:protein dimerization activity"/>
    <property type="evidence" value="ECO:0007669"/>
    <property type="project" value="InterPro"/>
</dbReference>
<feature type="domain" description="Signal transduction histidine kinase subgroup 3 dimerisation and phosphoacceptor" evidence="12">
    <location>
        <begin position="103"/>
        <end position="156"/>
    </location>
</feature>
<dbReference type="PANTHER" id="PTHR24421">
    <property type="entry name" value="NITRATE/NITRITE SENSOR PROTEIN NARX-RELATED"/>
    <property type="match status" value="1"/>
</dbReference>
<feature type="transmembrane region" description="Helical" evidence="10">
    <location>
        <begin position="441"/>
        <end position="464"/>
    </location>
</feature>
<feature type="transmembrane region" description="Helical" evidence="10">
    <location>
        <begin position="6"/>
        <end position="21"/>
    </location>
</feature>
<dbReference type="InterPro" id="IPR011712">
    <property type="entry name" value="Sig_transdc_His_kin_sub3_dim/P"/>
</dbReference>
<feature type="transmembrane region" description="Helical" evidence="10">
    <location>
        <begin position="331"/>
        <end position="351"/>
    </location>
</feature>
<feature type="compositionally biased region" description="Basic and acidic residues" evidence="9">
    <location>
        <begin position="254"/>
        <end position="272"/>
    </location>
</feature>
<evidence type="ECO:0000313" key="13">
    <source>
        <dbReference type="EMBL" id="RBQ19414.1"/>
    </source>
</evidence>
<dbReference type="Gene3D" id="1.20.5.1930">
    <property type="match status" value="1"/>
</dbReference>
<reference evidence="13 14" key="1">
    <citation type="submission" date="2018-06" db="EMBL/GenBank/DDBJ databases">
        <title>Sphaerisporangium craniellae sp. nov., isolated from a marine sponge in the South China Sea.</title>
        <authorList>
            <person name="Li L."/>
        </authorList>
    </citation>
    <scope>NUCLEOTIDE SEQUENCE [LARGE SCALE GENOMIC DNA]</scope>
    <source>
        <strain evidence="13 14">LHW63015</strain>
    </source>
</reference>
<dbReference type="EC" id="2.7.13.3" evidence="2"/>
<dbReference type="InterPro" id="IPR003594">
    <property type="entry name" value="HATPase_dom"/>
</dbReference>
<dbReference type="Proteomes" id="UP000253303">
    <property type="component" value="Unassembled WGS sequence"/>
</dbReference>
<keyword evidence="14" id="KW-1185">Reference proteome</keyword>
<dbReference type="RefSeq" id="WP_113981475.1">
    <property type="nucleotide sequence ID" value="NZ_QMEY01000005.1"/>
</dbReference>
<dbReference type="PANTHER" id="PTHR24421:SF10">
    <property type="entry name" value="NITRATE_NITRITE SENSOR PROTEIN NARQ"/>
    <property type="match status" value="1"/>
</dbReference>
<dbReference type="InterPro" id="IPR036890">
    <property type="entry name" value="HATPase_C_sf"/>
</dbReference>
<gene>
    <name evidence="13" type="ORF">DP939_15975</name>
</gene>
<feature type="transmembrane region" description="Helical" evidence="10">
    <location>
        <begin position="28"/>
        <end position="48"/>
    </location>
</feature>
<comment type="caution">
    <text evidence="13">The sequence shown here is derived from an EMBL/GenBank/DDBJ whole genome shotgun (WGS) entry which is preliminary data.</text>
</comment>
<evidence type="ECO:0000256" key="7">
    <source>
        <dbReference type="ARBA" id="ARBA00022840"/>
    </source>
</evidence>
<comment type="catalytic activity">
    <reaction evidence="1">
        <text>ATP + protein L-histidine = ADP + protein N-phospho-L-histidine.</text>
        <dbReference type="EC" id="2.7.13.3"/>
    </reaction>
</comment>
<dbReference type="Gene3D" id="3.30.565.10">
    <property type="entry name" value="Histidine kinase-like ATPase, C-terminal domain"/>
    <property type="match status" value="1"/>
</dbReference>
<evidence type="ECO:0000259" key="12">
    <source>
        <dbReference type="Pfam" id="PF07730"/>
    </source>
</evidence>
<dbReference type="EMBL" id="QMEY01000005">
    <property type="protein sequence ID" value="RBQ19414.1"/>
    <property type="molecule type" value="Genomic_DNA"/>
</dbReference>
<keyword evidence="5" id="KW-0547">Nucleotide-binding</keyword>
<keyword evidence="8" id="KW-0902">Two-component regulatory system</keyword>
<keyword evidence="4" id="KW-0808">Transferase</keyword>
<evidence type="ECO:0000256" key="8">
    <source>
        <dbReference type="ARBA" id="ARBA00023012"/>
    </source>
</evidence>
<evidence type="ECO:0000256" key="2">
    <source>
        <dbReference type="ARBA" id="ARBA00012438"/>
    </source>
</evidence>
<accession>A0A366M1F7</accession>
<name>A0A366M1F7_9ACTN</name>
<keyword evidence="7" id="KW-0067">ATP-binding</keyword>
<evidence type="ECO:0000256" key="3">
    <source>
        <dbReference type="ARBA" id="ARBA00022553"/>
    </source>
</evidence>
<feature type="transmembrane region" description="Helical" evidence="10">
    <location>
        <begin position="54"/>
        <end position="72"/>
    </location>
</feature>
<dbReference type="Pfam" id="PF07730">
    <property type="entry name" value="HisKA_3"/>
    <property type="match status" value="1"/>
</dbReference>
<organism evidence="13 14">
    <name type="scientific">Spongiactinospora rosea</name>
    <dbReference type="NCBI Taxonomy" id="2248750"/>
    <lineage>
        <taxon>Bacteria</taxon>
        <taxon>Bacillati</taxon>
        <taxon>Actinomycetota</taxon>
        <taxon>Actinomycetes</taxon>
        <taxon>Streptosporangiales</taxon>
        <taxon>Streptosporangiaceae</taxon>
        <taxon>Spongiactinospora</taxon>
    </lineage>
</organism>
<evidence type="ECO:0000256" key="10">
    <source>
        <dbReference type="SAM" id="Phobius"/>
    </source>
</evidence>
<keyword evidence="3" id="KW-0597">Phosphoprotein</keyword>
<feature type="region of interest" description="Disordered" evidence="9">
    <location>
        <begin position="247"/>
        <end position="275"/>
    </location>
</feature>
<protein>
    <recommendedName>
        <fullName evidence="2">histidine kinase</fullName>
        <ecNumber evidence="2">2.7.13.3</ecNumber>
    </recommendedName>
</protein>
<evidence type="ECO:0000256" key="4">
    <source>
        <dbReference type="ARBA" id="ARBA00022679"/>
    </source>
</evidence>
<keyword evidence="10" id="KW-0812">Transmembrane</keyword>
<dbReference type="GO" id="GO:0005524">
    <property type="term" value="F:ATP binding"/>
    <property type="evidence" value="ECO:0007669"/>
    <property type="project" value="UniProtKB-KW"/>
</dbReference>
<sequence length="658" mass="67882">MQGLVWWSASPVALAMVYFLARHHTAGIAAAVAGAVAGANAVVAGAVGWSGREVVGAALVAAGLAAVAWALGRWRRRRLTSRTAAVIHWGARSRFARFAARLERHRLAAGLHDTSAHRFTAIAVGSTAALRLADPVMKARALGHAAAEGRAAAAELAHLAGCDDPSEPAATGDLSEIDALMSTWPPHRITYRRTAGATEASPQTASVAFRVVRESLTNAFKHAPASSIDVRVETKSGHLVATVADHAPALGPGERGDHGDGVRAHGEPEHTAQARGGRGLAGLAGAVGECGGSLTAGPTGAGWTVRAALPLTPGAGLPASIRLGGWRGRRATDLALVLLAVALSAGVALLPPENPPLTPAQVVTLVPLFVLHALPLAWRHRAPAVSLAAAVAVCPLLLAAWRITGAFQPPGNLFLLCGWVELVLLYAVGVRHRARTWPLPLALIAASGVLLGALAVLPAAAWALGVVAGTGRERRRRAAVERDARFAAQTRAALLAERERIAAGLRSTVLRRADEVVAAADEGRLDAVLAAARAGLTGLRELLDGLGSQDDADPPPTLEALAVLGIRSIVFVRYEGDRRPVHPAVEVIAFFAGRELMRHAAGQDATVTVSYLRSGVMVSGTADGATRRRLLALADAAGGEVSADGAAVRVWLPEAGLA</sequence>
<dbReference type="GO" id="GO:0000155">
    <property type="term" value="F:phosphorelay sensor kinase activity"/>
    <property type="evidence" value="ECO:0007669"/>
    <property type="project" value="InterPro"/>
</dbReference>
<keyword evidence="10" id="KW-1133">Transmembrane helix</keyword>
<evidence type="ECO:0000313" key="14">
    <source>
        <dbReference type="Proteomes" id="UP000253303"/>
    </source>
</evidence>
<dbReference type="OrthoDB" id="3469104at2"/>
<dbReference type="Pfam" id="PF02518">
    <property type="entry name" value="HATPase_c"/>
    <property type="match status" value="1"/>
</dbReference>
<evidence type="ECO:0000256" key="5">
    <source>
        <dbReference type="ARBA" id="ARBA00022741"/>
    </source>
</evidence>
<evidence type="ECO:0000256" key="6">
    <source>
        <dbReference type="ARBA" id="ARBA00022777"/>
    </source>
</evidence>
<dbReference type="SUPFAM" id="SSF55874">
    <property type="entry name" value="ATPase domain of HSP90 chaperone/DNA topoisomerase II/histidine kinase"/>
    <property type="match status" value="1"/>
</dbReference>
<dbReference type="GO" id="GO:0016020">
    <property type="term" value="C:membrane"/>
    <property type="evidence" value="ECO:0007669"/>
    <property type="project" value="InterPro"/>
</dbReference>
<dbReference type="AlphaFoldDB" id="A0A366M1F7"/>
<evidence type="ECO:0000256" key="9">
    <source>
        <dbReference type="SAM" id="MobiDB-lite"/>
    </source>
</evidence>
<feature type="transmembrane region" description="Helical" evidence="10">
    <location>
        <begin position="385"/>
        <end position="404"/>
    </location>
</feature>
<evidence type="ECO:0000256" key="1">
    <source>
        <dbReference type="ARBA" id="ARBA00000085"/>
    </source>
</evidence>
<feature type="domain" description="Histidine kinase/HSP90-like ATPase" evidence="11">
    <location>
        <begin position="209"/>
        <end position="312"/>
    </location>
</feature>
<feature type="transmembrane region" description="Helical" evidence="10">
    <location>
        <begin position="357"/>
        <end position="378"/>
    </location>
</feature>
<dbReference type="InterPro" id="IPR050482">
    <property type="entry name" value="Sensor_HK_TwoCompSys"/>
</dbReference>
<evidence type="ECO:0000259" key="11">
    <source>
        <dbReference type="Pfam" id="PF02518"/>
    </source>
</evidence>
<keyword evidence="10" id="KW-0472">Membrane</keyword>
<feature type="transmembrane region" description="Helical" evidence="10">
    <location>
        <begin position="410"/>
        <end position="429"/>
    </location>
</feature>
<keyword evidence="6" id="KW-0418">Kinase</keyword>
<proteinExistence type="predicted"/>